<gene>
    <name evidence="2" type="ORF">FC284_14030</name>
</gene>
<reference evidence="2 3" key="1">
    <citation type="submission" date="2019-04" db="EMBL/GenBank/DDBJ databases">
        <authorList>
            <consortium name="GenomeTrakr: Next Generation Sequencing Network for Food Pathogen Tracability"/>
        </authorList>
    </citation>
    <scope>NUCLEOTIDE SEQUENCE [LARGE SCALE GENOMIC DNA]</scope>
    <source>
        <strain evidence="3">FDA1077646-S145-002</strain>
    </source>
</reference>
<feature type="binding site" evidence="1">
    <location>
        <position position="299"/>
    </location>
    <ligand>
        <name>Zn(2+)</name>
        <dbReference type="ChEBI" id="CHEBI:29105"/>
    </ligand>
</feature>
<dbReference type="Proteomes" id="UP000484022">
    <property type="component" value="Unassembled WGS sequence"/>
</dbReference>
<sequence>MMENYKLIGEEIKRIYHQNKEELNINSTMDMLLLEFYMDAEEDVIHEYMATIYDKLSFYVNDYSGLYGLTNVANLCGMLNSEFGTYSTFLEQLINKVEENIMDIVKSNLSNSLDPLKGVFGGARFLTNFYHKNTLSEKLVYIEREIEKILNKKQAFSSLYIEKEFIKDDEKELFPFGYLDMGLAHGLAGQLFFLSSIYKKNKDLKTKKIIQKIISFYEMHQYGNEGVFPSYIYKEKQKIYSGATKEESWCYGFPGIANALYTAAMCIGDDKRCADLLELVTRKIIGKTEFEISESIFCHGYAGLYAIISNLGDISQEKSFCSYKKNLAHMINSSLQKDISKLNFESNQQNKIFSRIDGLLSSVLPIFVDNSKHSAEYYRQIVLLK</sequence>
<dbReference type="GO" id="GO:0031179">
    <property type="term" value="P:peptide modification"/>
    <property type="evidence" value="ECO:0007669"/>
    <property type="project" value="InterPro"/>
</dbReference>
<keyword evidence="1" id="KW-0479">Metal-binding</keyword>
<organism evidence="2 3">
    <name type="scientific">Listeria monocytogenes</name>
    <dbReference type="NCBI Taxonomy" id="1639"/>
    <lineage>
        <taxon>Bacteria</taxon>
        <taxon>Bacillati</taxon>
        <taxon>Bacillota</taxon>
        <taxon>Bacilli</taxon>
        <taxon>Bacillales</taxon>
        <taxon>Listeriaceae</taxon>
        <taxon>Listeria</taxon>
    </lineage>
</organism>
<evidence type="ECO:0000256" key="1">
    <source>
        <dbReference type="PIRSR" id="PIRSR607822-1"/>
    </source>
</evidence>
<keyword evidence="1" id="KW-0862">Zinc</keyword>
<comment type="caution">
    <text evidence="2">The sequence shown here is derived from an EMBL/GenBank/DDBJ whole genome shotgun (WGS) entry which is preliminary data.</text>
</comment>
<dbReference type="Gene3D" id="1.50.10.20">
    <property type="match status" value="1"/>
</dbReference>
<dbReference type="Pfam" id="PF05147">
    <property type="entry name" value="LANC_like"/>
    <property type="match status" value="1"/>
</dbReference>
<feature type="binding site" evidence="1">
    <location>
        <position position="298"/>
    </location>
    <ligand>
        <name>Zn(2+)</name>
        <dbReference type="ChEBI" id="CHEBI:29105"/>
    </ligand>
</feature>
<name>A0AAN3CI71_LISMN</name>
<proteinExistence type="predicted"/>
<feature type="binding site" evidence="1">
    <location>
        <position position="250"/>
    </location>
    <ligand>
        <name>Zn(2+)</name>
        <dbReference type="ChEBI" id="CHEBI:29105"/>
    </ligand>
</feature>
<evidence type="ECO:0000313" key="3">
    <source>
        <dbReference type="Proteomes" id="UP000484022"/>
    </source>
</evidence>
<dbReference type="AlphaFoldDB" id="A0AAN3CI71"/>
<dbReference type="InterPro" id="IPR007822">
    <property type="entry name" value="LANC-like"/>
</dbReference>
<dbReference type="PRINTS" id="PR01950">
    <property type="entry name" value="LANCSUPER"/>
</dbReference>
<protein>
    <submittedName>
        <fullName evidence="2">Uncharacterized protein</fullName>
    </submittedName>
</protein>
<evidence type="ECO:0000313" key="2">
    <source>
        <dbReference type="EMBL" id="EAK9429444.1"/>
    </source>
</evidence>
<dbReference type="SUPFAM" id="SSF158745">
    <property type="entry name" value="LanC-like"/>
    <property type="match status" value="1"/>
</dbReference>
<dbReference type="EMBL" id="AACKFB010000033">
    <property type="protein sequence ID" value="EAK9429444.1"/>
    <property type="molecule type" value="Genomic_DNA"/>
</dbReference>
<accession>A0AAN3CI71</accession>
<dbReference type="GO" id="GO:0046872">
    <property type="term" value="F:metal ion binding"/>
    <property type="evidence" value="ECO:0007669"/>
    <property type="project" value="UniProtKB-KW"/>
</dbReference>
<dbReference type="SMART" id="SM01260">
    <property type="entry name" value="LANC_like"/>
    <property type="match status" value="1"/>
</dbReference>